<sequence length="491" mass="53373">MEKKKEEEEKEKKKKMEMEEEEEKKKKMEMEEEQELLSAPFAEVSPRPGYLASTTASTQRQMPALMYAKKEKQITKPISAEEIANTEVSPEISSDGGGPGATTTTAATTVTPESDNNIIGTVTSDDDDVDDDDASMESSENQSDIMGLDPDSMMASRKFSVKQQQSHLQIVLPVAVAAAENAYSYSRTSTPDLNGNNVLLQQADDAAAAAAAGEQIYRKSSYKYGSMSMLSPTAMYRQSMQQLREITQQRERSFLQEKSMYNSRGYHRYKCFTSSSSSSSSVCCSYVAVAGIGFLVICALLGLIALLIYVILRPQLPKVGIINVQIRQFNAAGGVGSGGNNAVLNLDMNFVVQCVNPNRRLGIDYLQLSILASFQNTSFPVTKVDPFFQVKRSAKLEVANLQATNFAMASLDDGSALQTAIALNNIPLHAHIDVKAAVQAGSWQTPSFNINFACDLMVSPPSSPSTAGQLLGVVCLRTKDKIPLSLLNPVS</sequence>
<feature type="compositionally biased region" description="Low complexity" evidence="3">
    <location>
        <begin position="101"/>
        <end position="112"/>
    </location>
</feature>
<evidence type="ECO:0000256" key="3">
    <source>
        <dbReference type="SAM" id="MobiDB-lite"/>
    </source>
</evidence>
<feature type="compositionally biased region" description="Basic and acidic residues" evidence="3">
    <location>
        <begin position="1"/>
        <end position="29"/>
    </location>
</feature>
<keyword evidence="4" id="KW-1133">Transmembrane helix</keyword>
<dbReference type="Proteomes" id="UP001497522">
    <property type="component" value="Chromosome 4"/>
</dbReference>
<dbReference type="InterPro" id="IPR044839">
    <property type="entry name" value="NDR1-like"/>
</dbReference>
<reference evidence="5" key="1">
    <citation type="submission" date="2024-03" db="EMBL/GenBank/DDBJ databases">
        <authorList>
            <consortium name="ELIXIR-Norway"/>
            <consortium name="Elixir Norway"/>
        </authorList>
    </citation>
    <scope>NUCLEOTIDE SEQUENCE</scope>
</reference>
<accession>A0ABP1BHS3</accession>
<feature type="compositionally biased region" description="Polar residues" evidence="3">
    <location>
        <begin position="113"/>
        <end position="123"/>
    </location>
</feature>
<evidence type="ECO:0000256" key="1">
    <source>
        <dbReference type="ARBA" id="ARBA00004370"/>
    </source>
</evidence>
<evidence type="ECO:0000313" key="5">
    <source>
        <dbReference type="EMBL" id="CAK9875150.1"/>
    </source>
</evidence>
<evidence type="ECO:0000256" key="2">
    <source>
        <dbReference type="ARBA" id="ARBA00023136"/>
    </source>
</evidence>
<keyword evidence="4" id="KW-0812">Transmembrane</keyword>
<dbReference type="PANTHER" id="PTHR31234:SF2">
    <property type="entry name" value="OS05G0199100 PROTEIN"/>
    <property type="match status" value="1"/>
</dbReference>
<keyword evidence="2 4" id="KW-0472">Membrane</keyword>
<evidence type="ECO:0008006" key="7">
    <source>
        <dbReference type="Google" id="ProtNLM"/>
    </source>
</evidence>
<name>A0ABP1BHS3_9BRYO</name>
<evidence type="ECO:0000256" key="4">
    <source>
        <dbReference type="SAM" id="Phobius"/>
    </source>
</evidence>
<evidence type="ECO:0000313" key="6">
    <source>
        <dbReference type="Proteomes" id="UP001497522"/>
    </source>
</evidence>
<proteinExistence type="predicted"/>
<comment type="subcellular location">
    <subcellularLocation>
        <location evidence="1">Membrane</location>
    </subcellularLocation>
</comment>
<feature type="compositionally biased region" description="Acidic residues" evidence="3">
    <location>
        <begin position="124"/>
        <end position="135"/>
    </location>
</feature>
<dbReference type="PANTHER" id="PTHR31234">
    <property type="entry name" value="LATE EMBRYOGENESIS ABUNDANT (LEA) HYDROXYPROLINE-RICH GLYCOPROTEIN FAMILY"/>
    <property type="match status" value="1"/>
</dbReference>
<feature type="region of interest" description="Disordered" evidence="3">
    <location>
        <begin position="87"/>
        <end position="148"/>
    </location>
</feature>
<dbReference type="EMBL" id="OZ023705">
    <property type="protein sequence ID" value="CAK9875150.1"/>
    <property type="molecule type" value="Genomic_DNA"/>
</dbReference>
<feature type="region of interest" description="Disordered" evidence="3">
    <location>
        <begin position="1"/>
        <end position="59"/>
    </location>
</feature>
<gene>
    <name evidence="5" type="ORF">CSSPJE1EN2_LOCUS17399</name>
</gene>
<organism evidence="5 6">
    <name type="scientific">Sphagnum jensenii</name>
    <dbReference type="NCBI Taxonomy" id="128206"/>
    <lineage>
        <taxon>Eukaryota</taxon>
        <taxon>Viridiplantae</taxon>
        <taxon>Streptophyta</taxon>
        <taxon>Embryophyta</taxon>
        <taxon>Bryophyta</taxon>
        <taxon>Sphagnophytina</taxon>
        <taxon>Sphagnopsida</taxon>
        <taxon>Sphagnales</taxon>
        <taxon>Sphagnaceae</taxon>
        <taxon>Sphagnum</taxon>
    </lineage>
</organism>
<protein>
    <recommendedName>
        <fullName evidence="7">Late embryogenesis abundant protein LEA-2 subgroup domain-containing protein</fullName>
    </recommendedName>
</protein>
<feature type="transmembrane region" description="Helical" evidence="4">
    <location>
        <begin position="286"/>
        <end position="312"/>
    </location>
</feature>
<keyword evidence="6" id="KW-1185">Reference proteome</keyword>